<keyword evidence="8" id="KW-1278">Translocase</keyword>
<evidence type="ECO:0000313" key="17">
    <source>
        <dbReference type="EMBL" id="WMW30101.1"/>
    </source>
</evidence>
<keyword evidence="13 16" id="KW-0472">Membrane</keyword>
<evidence type="ECO:0000256" key="10">
    <source>
        <dbReference type="ARBA" id="ARBA00022989"/>
    </source>
</evidence>
<dbReference type="AlphaFoldDB" id="A0AA51UNM4"/>
<evidence type="ECO:0000256" key="7">
    <source>
        <dbReference type="ARBA" id="ARBA00022692"/>
    </source>
</evidence>
<feature type="transmembrane region" description="Helical" evidence="16">
    <location>
        <begin position="78"/>
        <end position="99"/>
    </location>
</feature>
<feature type="transmembrane region" description="Helical" evidence="16">
    <location>
        <begin position="47"/>
        <end position="66"/>
    </location>
</feature>
<keyword evidence="7 16" id="KW-0812">Transmembrane</keyword>
<feature type="transmembrane region" description="Helical" evidence="16">
    <location>
        <begin position="129"/>
        <end position="150"/>
    </location>
</feature>
<dbReference type="GeneID" id="84886041"/>
<geneLocation type="mitochondrion" evidence="17"/>
<evidence type="ECO:0000256" key="13">
    <source>
        <dbReference type="ARBA" id="ARBA00023136"/>
    </source>
</evidence>
<sequence length="164" mass="18967">MMMIFIASLIPALFLPFMNHPLSLGILLLSQSILIALITGWMNLTFWYSYILFLIMIGGMLVLFMYMTSVASNEKFKFSPSMLMMMMSIIMMMPLYFLMDQWLINSKILISENVVLIFSLMSLNKFLNFPAILISISLIIYLLITLIVAIKMSKYKQGPLRNYN</sequence>
<dbReference type="InterPro" id="IPR050269">
    <property type="entry name" value="ComplexI_Subunit6"/>
</dbReference>
<organism evidence="17">
    <name type="scientific">Dorcus linwenhsini</name>
    <dbReference type="NCBI Taxonomy" id="3074305"/>
    <lineage>
        <taxon>Eukaryota</taxon>
        <taxon>Metazoa</taxon>
        <taxon>Ecdysozoa</taxon>
        <taxon>Arthropoda</taxon>
        <taxon>Hexapoda</taxon>
        <taxon>Insecta</taxon>
        <taxon>Pterygota</taxon>
        <taxon>Neoptera</taxon>
        <taxon>Endopterygota</taxon>
        <taxon>Coleoptera</taxon>
        <taxon>Polyphaga</taxon>
        <taxon>Scarabaeiformia</taxon>
        <taxon>Lucanidae</taxon>
        <taxon>Lucaninae</taxon>
        <taxon>Dorcus</taxon>
    </lineage>
</organism>
<keyword evidence="12 17" id="KW-0496">Mitochondrion</keyword>
<proteinExistence type="inferred from homology"/>
<keyword evidence="9" id="KW-0249">Electron transport</keyword>
<evidence type="ECO:0000256" key="14">
    <source>
        <dbReference type="ARBA" id="ARBA00031019"/>
    </source>
</evidence>
<keyword evidence="5" id="KW-0813">Transport</keyword>
<evidence type="ECO:0000256" key="8">
    <source>
        <dbReference type="ARBA" id="ARBA00022967"/>
    </source>
</evidence>
<keyword evidence="10 16" id="KW-1133">Transmembrane helix</keyword>
<comment type="similarity">
    <text evidence="2">Belongs to the complex I subunit 6 family.</text>
</comment>
<evidence type="ECO:0000256" key="6">
    <source>
        <dbReference type="ARBA" id="ARBA00022660"/>
    </source>
</evidence>
<comment type="subcellular location">
    <subcellularLocation>
        <location evidence="1">Mitochondrion membrane</location>
        <topology evidence="1">Multi-pass membrane protein</topology>
    </subcellularLocation>
</comment>
<comment type="catalytic activity">
    <reaction evidence="15">
        <text>a ubiquinone + NADH + 5 H(+)(in) = a ubiquinol + NAD(+) + 4 H(+)(out)</text>
        <dbReference type="Rhea" id="RHEA:29091"/>
        <dbReference type="Rhea" id="RHEA-COMP:9565"/>
        <dbReference type="Rhea" id="RHEA-COMP:9566"/>
        <dbReference type="ChEBI" id="CHEBI:15378"/>
        <dbReference type="ChEBI" id="CHEBI:16389"/>
        <dbReference type="ChEBI" id="CHEBI:17976"/>
        <dbReference type="ChEBI" id="CHEBI:57540"/>
        <dbReference type="ChEBI" id="CHEBI:57945"/>
        <dbReference type="EC" id="7.1.1.2"/>
    </reaction>
</comment>
<dbReference type="GO" id="GO:0031966">
    <property type="term" value="C:mitochondrial membrane"/>
    <property type="evidence" value="ECO:0007669"/>
    <property type="project" value="UniProtKB-SubCell"/>
</dbReference>
<accession>A0AA51UNM4</accession>
<evidence type="ECO:0000256" key="11">
    <source>
        <dbReference type="ARBA" id="ARBA00023027"/>
    </source>
</evidence>
<gene>
    <name evidence="17" type="primary">ND6</name>
</gene>
<evidence type="ECO:0000256" key="3">
    <source>
        <dbReference type="ARBA" id="ARBA00012944"/>
    </source>
</evidence>
<protein>
    <recommendedName>
        <fullName evidence="4">NADH-ubiquinone oxidoreductase chain 6</fullName>
        <ecNumber evidence="3">7.1.1.2</ecNumber>
    </recommendedName>
    <alternativeName>
        <fullName evidence="14">NADH dehydrogenase subunit 6</fullName>
    </alternativeName>
</protein>
<dbReference type="EMBL" id="OL944345">
    <property type="protein sequence ID" value="WMW30101.1"/>
    <property type="molecule type" value="Genomic_DNA"/>
</dbReference>
<dbReference type="RefSeq" id="YP_010954716.1">
    <property type="nucleotide sequence ID" value="NC_082949.1"/>
</dbReference>
<evidence type="ECO:0000256" key="1">
    <source>
        <dbReference type="ARBA" id="ARBA00004225"/>
    </source>
</evidence>
<keyword evidence="11" id="KW-0520">NAD</keyword>
<dbReference type="EC" id="7.1.1.2" evidence="3"/>
<evidence type="ECO:0000256" key="4">
    <source>
        <dbReference type="ARBA" id="ARBA00021095"/>
    </source>
</evidence>
<keyword evidence="6" id="KW-0679">Respiratory chain</keyword>
<evidence type="ECO:0000256" key="16">
    <source>
        <dbReference type="SAM" id="Phobius"/>
    </source>
</evidence>
<evidence type="ECO:0000256" key="15">
    <source>
        <dbReference type="ARBA" id="ARBA00049551"/>
    </source>
</evidence>
<dbReference type="GO" id="GO:0008137">
    <property type="term" value="F:NADH dehydrogenase (ubiquinone) activity"/>
    <property type="evidence" value="ECO:0007669"/>
    <property type="project" value="UniProtKB-EC"/>
</dbReference>
<dbReference type="PANTHER" id="PTHR11435">
    <property type="entry name" value="NADH UBIQUINONE OXIDOREDUCTASE SUBUNIT ND6"/>
    <property type="match status" value="1"/>
</dbReference>
<evidence type="ECO:0000256" key="12">
    <source>
        <dbReference type="ARBA" id="ARBA00023128"/>
    </source>
</evidence>
<reference evidence="17" key="1">
    <citation type="submission" date="2021-12" db="EMBL/GenBank/DDBJ databases">
        <title>Mitogenomic phylogeny of Eastern Asian Dorcus stag beetles (Coleoptera: Lucanidae) with emphasis on the generic revision.</title>
        <authorList>
            <person name="Xu M."/>
        </authorList>
    </citation>
    <scope>NUCLEOTIDE SEQUENCE</scope>
</reference>
<evidence type="ECO:0000256" key="2">
    <source>
        <dbReference type="ARBA" id="ARBA00005698"/>
    </source>
</evidence>
<dbReference type="PANTHER" id="PTHR11435:SF1">
    <property type="entry name" value="NADH-UBIQUINONE OXIDOREDUCTASE CHAIN 6"/>
    <property type="match status" value="1"/>
</dbReference>
<name>A0AA51UNM4_9SCAR</name>
<evidence type="ECO:0000256" key="5">
    <source>
        <dbReference type="ARBA" id="ARBA00022448"/>
    </source>
</evidence>
<evidence type="ECO:0000256" key="9">
    <source>
        <dbReference type="ARBA" id="ARBA00022982"/>
    </source>
</evidence>
<dbReference type="CTD" id="4541"/>